<dbReference type="InterPro" id="IPR023299">
    <property type="entry name" value="ATPase_P-typ_cyto_dom_N"/>
</dbReference>
<evidence type="ECO:0000256" key="13">
    <source>
        <dbReference type="ARBA" id="ARBA00047308"/>
    </source>
</evidence>
<dbReference type="CDD" id="cd00371">
    <property type="entry name" value="HMA"/>
    <property type="match status" value="1"/>
</dbReference>
<keyword evidence="7 14" id="KW-0547">Nucleotide-binding</keyword>
<dbReference type="PANTHER" id="PTHR48085:SF5">
    <property type="entry name" value="CADMIUM_ZINC-TRANSPORTING ATPASE HMA4-RELATED"/>
    <property type="match status" value="1"/>
</dbReference>
<dbReference type="PROSITE" id="PS00154">
    <property type="entry name" value="ATPASE_E1_E2"/>
    <property type="match status" value="1"/>
</dbReference>
<dbReference type="InterPro" id="IPR027256">
    <property type="entry name" value="P-typ_ATPase_IB"/>
</dbReference>
<keyword evidence="4" id="KW-0597">Phosphoprotein</keyword>
<dbReference type="FunFam" id="2.70.150.10:FF:000002">
    <property type="entry name" value="Copper-transporting ATPase 1, putative"/>
    <property type="match status" value="1"/>
</dbReference>
<evidence type="ECO:0000256" key="12">
    <source>
        <dbReference type="ARBA" id="ARBA00039097"/>
    </source>
</evidence>
<feature type="compositionally biased region" description="Basic and acidic residues" evidence="15">
    <location>
        <begin position="79"/>
        <end position="95"/>
    </location>
</feature>
<dbReference type="InterPro" id="IPR001757">
    <property type="entry name" value="P_typ_ATPase"/>
</dbReference>
<dbReference type="InterPro" id="IPR036412">
    <property type="entry name" value="HAD-like_sf"/>
</dbReference>
<dbReference type="Pfam" id="PF00702">
    <property type="entry name" value="Hydrolase"/>
    <property type="match status" value="1"/>
</dbReference>
<feature type="domain" description="HMA" evidence="16">
    <location>
        <begin position="6"/>
        <end position="71"/>
    </location>
</feature>
<evidence type="ECO:0000256" key="7">
    <source>
        <dbReference type="ARBA" id="ARBA00022741"/>
    </source>
</evidence>
<organism evidence="17 18">
    <name type="scientific">Aureimonas jatrophae</name>
    <dbReference type="NCBI Taxonomy" id="1166073"/>
    <lineage>
        <taxon>Bacteria</taxon>
        <taxon>Pseudomonadati</taxon>
        <taxon>Pseudomonadota</taxon>
        <taxon>Alphaproteobacteria</taxon>
        <taxon>Hyphomicrobiales</taxon>
        <taxon>Aurantimonadaceae</taxon>
        <taxon>Aureimonas</taxon>
    </lineage>
</organism>
<dbReference type="AlphaFoldDB" id="A0A1H0HY68"/>
<dbReference type="GO" id="GO:0016887">
    <property type="term" value="F:ATP hydrolysis activity"/>
    <property type="evidence" value="ECO:0007669"/>
    <property type="project" value="InterPro"/>
</dbReference>
<dbReference type="GO" id="GO:0005886">
    <property type="term" value="C:plasma membrane"/>
    <property type="evidence" value="ECO:0007669"/>
    <property type="project" value="UniProtKB-SubCell"/>
</dbReference>
<dbReference type="Gene3D" id="3.40.50.1000">
    <property type="entry name" value="HAD superfamily/HAD-like"/>
    <property type="match status" value="1"/>
</dbReference>
<evidence type="ECO:0000256" key="3">
    <source>
        <dbReference type="ARBA" id="ARBA00022475"/>
    </source>
</evidence>
<dbReference type="NCBIfam" id="TIGR01494">
    <property type="entry name" value="ATPase_P-type"/>
    <property type="match status" value="1"/>
</dbReference>
<dbReference type="SFLD" id="SFLDS00003">
    <property type="entry name" value="Haloacid_Dehalogenase"/>
    <property type="match status" value="1"/>
</dbReference>
<dbReference type="EMBL" id="FNIT01000004">
    <property type="protein sequence ID" value="SDO24168.1"/>
    <property type="molecule type" value="Genomic_DNA"/>
</dbReference>
<feature type="transmembrane region" description="Helical" evidence="14">
    <location>
        <begin position="158"/>
        <end position="176"/>
    </location>
</feature>
<comment type="similarity">
    <text evidence="2 14">Belongs to the cation transport ATPase (P-type) (TC 3.A.3) family. Type IB subfamily.</text>
</comment>
<dbReference type="SUPFAM" id="SSF81665">
    <property type="entry name" value="Calcium ATPase, transmembrane domain M"/>
    <property type="match status" value="1"/>
</dbReference>
<evidence type="ECO:0000256" key="5">
    <source>
        <dbReference type="ARBA" id="ARBA00022692"/>
    </source>
</evidence>
<dbReference type="InterPro" id="IPR044492">
    <property type="entry name" value="P_typ_ATPase_HD_dom"/>
</dbReference>
<dbReference type="InterPro" id="IPR018303">
    <property type="entry name" value="ATPase_P-typ_P_site"/>
</dbReference>
<feature type="region of interest" description="Disordered" evidence="15">
    <location>
        <begin position="72"/>
        <end position="99"/>
    </location>
</feature>
<dbReference type="InterPro" id="IPR051014">
    <property type="entry name" value="Cation_Transport_ATPase_IB"/>
</dbReference>
<evidence type="ECO:0000313" key="18">
    <source>
        <dbReference type="Proteomes" id="UP000198793"/>
    </source>
</evidence>
<dbReference type="PRINTS" id="PR00119">
    <property type="entry name" value="CATATPASE"/>
</dbReference>
<keyword evidence="3 14" id="KW-1003">Cell membrane</keyword>
<dbReference type="PANTHER" id="PTHR48085">
    <property type="entry name" value="CADMIUM/ZINC-TRANSPORTING ATPASE HMA2-RELATED"/>
    <property type="match status" value="1"/>
</dbReference>
<dbReference type="NCBIfam" id="TIGR01511">
    <property type="entry name" value="ATPase-IB1_Cu"/>
    <property type="match status" value="1"/>
</dbReference>
<comment type="subcellular location">
    <subcellularLocation>
        <location evidence="1">Cell membrane</location>
        <topology evidence="1">Multi-pass membrane protein</topology>
    </subcellularLocation>
</comment>
<proteinExistence type="inferred from homology"/>
<evidence type="ECO:0000259" key="16">
    <source>
        <dbReference type="PROSITE" id="PS50846"/>
    </source>
</evidence>
<evidence type="ECO:0000256" key="1">
    <source>
        <dbReference type="ARBA" id="ARBA00004651"/>
    </source>
</evidence>
<dbReference type="SUPFAM" id="SSF81653">
    <property type="entry name" value="Calcium ATPase, transduction domain A"/>
    <property type="match status" value="1"/>
</dbReference>
<name>A0A1H0HY68_9HYPH</name>
<dbReference type="GO" id="GO:0016463">
    <property type="term" value="F:P-type zinc transporter activity"/>
    <property type="evidence" value="ECO:0007669"/>
    <property type="project" value="UniProtKB-EC"/>
</dbReference>
<feature type="transmembrane region" description="Helical" evidence="14">
    <location>
        <begin position="332"/>
        <end position="352"/>
    </location>
</feature>
<evidence type="ECO:0000256" key="9">
    <source>
        <dbReference type="ARBA" id="ARBA00022967"/>
    </source>
</evidence>
<evidence type="ECO:0000256" key="15">
    <source>
        <dbReference type="SAM" id="MobiDB-lite"/>
    </source>
</evidence>
<dbReference type="NCBIfam" id="TIGR01525">
    <property type="entry name" value="ATPase-IB_hvy"/>
    <property type="match status" value="1"/>
</dbReference>
<dbReference type="GO" id="GO:0046872">
    <property type="term" value="F:metal ion binding"/>
    <property type="evidence" value="ECO:0007669"/>
    <property type="project" value="UniProtKB-KW"/>
</dbReference>
<evidence type="ECO:0000256" key="2">
    <source>
        <dbReference type="ARBA" id="ARBA00006024"/>
    </source>
</evidence>
<dbReference type="PROSITE" id="PS50846">
    <property type="entry name" value="HMA_2"/>
    <property type="match status" value="1"/>
</dbReference>
<evidence type="ECO:0000256" key="6">
    <source>
        <dbReference type="ARBA" id="ARBA00022723"/>
    </source>
</evidence>
<evidence type="ECO:0000256" key="8">
    <source>
        <dbReference type="ARBA" id="ARBA00022840"/>
    </source>
</evidence>
<evidence type="ECO:0000256" key="14">
    <source>
        <dbReference type="RuleBase" id="RU362081"/>
    </source>
</evidence>
<keyword evidence="5 14" id="KW-0812">Transmembrane</keyword>
<keyword evidence="6 14" id="KW-0479">Metal-binding</keyword>
<feature type="transmembrane region" description="Helical" evidence="14">
    <location>
        <begin position="670"/>
        <end position="688"/>
    </location>
</feature>
<dbReference type="InterPro" id="IPR023214">
    <property type="entry name" value="HAD_sf"/>
</dbReference>
<dbReference type="PROSITE" id="PS01047">
    <property type="entry name" value="HMA_1"/>
    <property type="match status" value="1"/>
</dbReference>
<dbReference type="OrthoDB" id="8428253at2"/>
<dbReference type="InterPro" id="IPR023298">
    <property type="entry name" value="ATPase_P-typ_TM_dom_sf"/>
</dbReference>
<dbReference type="SFLD" id="SFLDF00027">
    <property type="entry name" value="p-type_atpase"/>
    <property type="match status" value="1"/>
</dbReference>
<evidence type="ECO:0000313" key="17">
    <source>
        <dbReference type="EMBL" id="SDO24168.1"/>
    </source>
</evidence>
<dbReference type="GO" id="GO:0015086">
    <property type="term" value="F:cadmium ion transmembrane transporter activity"/>
    <property type="evidence" value="ECO:0007669"/>
    <property type="project" value="TreeGrafter"/>
</dbReference>
<evidence type="ECO:0000256" key="4">
    <source>
        <dbReference type="ARBA" id="ARBA00022553"/>
    </source>
</evidence>
<protein>
    <recommendedName>
        <fullName evidence="12">P-type Zn(2+) transporter</fullName>
        <ecNumber evidence="12">7.2.2.12</ecNumber>
    </recommendedName>
</protein>
<dbReference type="InterPro" id="IPR017969">
    <property type="entry name" value="Heavy-metal-associated_CS"/>
</dbReference>
<dbReference type="GO" id="GO:0005524">
    <property type="term" value="F:ATP binding"/>
    <property type="evidence" value="ECO:0007669"/>
    <property type="project" value="UniProtKB-UniRule"/>
</dbReference>
<feature type="transmembrane region" description="Helical" evidence="14">
    <location>
        <begin position="182"/>
        <end position="200"/>
    </location>
</feature>
<dbReference type="EC" id="7.2.2.12" evidence="12"/>
<feature type="transmembrane region" description="Helical" evidence="14">
    <location>
        <begin position="364"/>
        <end position="387"/>
    </location>
</feature>
<dbReference type="InterPro" id="IPR008250">
    <property type="entry name" value="ATPase_P-typ_transduc_dom_A_sf"/>
</dbReference>
<dbReference type="SUPFAM" id="SSF55008">
    <property type="entry name" value="HMA, heavy metal-associated domain"/>
    <property type="match status" value="1"/>
</dbReference>
<dbReference type="Pfam" id="PF00122">
    <property type="entry name" value="E1-E2_ATPase"/>
    <property type="match status" value="1"/>
</dbReference>
<dbReference type="InterPro" id="IPR006121">
    <property type="entry name" value="HMA_dom"/>
</dbReference>
<evidence type="ECO:0000256" key="11">
    <source>
        <dbReference type="ARBA" id="ARBA00023136"/>
    </source>
</evidence>
<keyword evidence="11 14" id="KW-0472">Membrane</keyword>
<keyword evidence="18" id="KW-1185">Reference proteome</keyword>
<dbReference type="SFLD" id="SFLDG00002">
    <property type="entry name" value="C1.7:_P-type_atpase_like"/>
    <property type="match status" value="1"/>
</dbReference>
<dbReference type="InterPro" id="IPR059000">
    <property type="entry name" value="ATPase_P-type_domA"/>
</dbReference>
<reference evidence="17 18" key="1">
    <citation type="submission" date="2016-10" db="EMBL/GenBank/DDBJ databases">
        <authorList>
            <person name="de Groot N.N."/>
        </authorList>
    </citation>
    <scope>NUCLEOTIDE SEQUENCE [LARGE SCALE GENOMIC DNA]</scope>
    <source>
        <strain evidence="18">L7-484,KACC 16230,DSM 25025</strain>
    </source>
</reference>
<dbReference type="Gene3D" id="3.40.1110.10">
    <property type="entry name" value="Calcium-transporting ATPase, cytoplasmic domain N"/>
    <property type="match status" value="1"/>
</dbReference>
<dbReference type="SUPFAM" id="SSF56784">
    <property type="entry name" value="HAD-like"/>
    <property type="match status" value="1"/>
</dbReference>
<keyword evidence="10 14" id="KW-1133">Transmembrane helix</keyword>
<dbReference type="Gene3D" id="2.70.150.10">
    <property type="entry name" value="Calcium-transporting ATPase, cytoplasmic transduction domain A"/>
    <property type="match status" value="1"/>
</dbReference>
<keyword evidence="9" id="KW-1278">Translocase</keyword>
<feature type="transmembrane region" description="Helical" evidence="14">
    <location>
        <begin position="133"/>
        <end position="151"/>
    </location>
</feature>
<dbReference type="RefSeq" id="WP_090673292.1">
    <property type="nucleotide sequence ID" value="NZ_FNIT01000004.1"/>
</dbReference>
<comment type="catalytic activity">
    <reaction evidence="13">
        <text>Zn(2+)(in) + ATP + H2O = Zn(2+)(out) + ADP + phosphate + H(+)</text>
        <dbReference type="Rhea" id="RHEA:20621"/>
        <dbReference type="ChEBI" id="CHEBI:15377"/>
        <dbReference type="ChEBI" id="CHEBI:15378"/>
        <dbReference type="ChEBI" id="CHEBI:29105"/>
        <dbReference type="ChEBI" id="CHEBI:30616"/>
        <dbReference type="ChEBI" id="CHEBI:43474"/>
        <dbReference type="ChEBI" id="CHEBI:456216"/>
        <dbReference type="EC" id="7.2.2.12"/>
    </reaction>
</comment>
<dbReference type="STRING" id="1166073.SAMN05192530_104350"/>
<dbReference type="Proteomes" id="UP000198793">
    <property type="component" value="Unassembled WGS sequence"/>
</dbReference>
<dbReference type="Gene3D" id="3.30.70.100">
    <property type="match status" value="1"/>
</dbReference>
<keyword evidence="8 14" id="KW-0067">ATP-binding</keyword>
<gene>
    <name evidence="17" type="ORF">SAMN05192530_104350</name>
</gene>
<accession>A0A1H0HY68</accession>
<sequence length="718" mass="73888">MSTVVSESRFKVTGMDCAACGSKVDTAIRRLPGVEDVAVSVAAGTVRVRHADGFDAAALTRQVRNLGYGAEDADGAETAGRHDHDHAGHTHRDPTEAAPPWWRTKKARLTGTCAAALLAAYGLGHLAPTLERPAFLAALAVGLVPVAWRAITAARFGTPFSIETLMAIAAIGAVFIGAEEEAATVVLLFLVGEMLEGLAASRARASIQGLSSLVPKTALVERDGETTEVSAESLAVGAVILVRPGDRIPADGTVLEGAGEVDEAPVTGESVPKRKAVGDPVFAGTVNAGSVLRVRVTAAAADNTIARIVRLVEEAQERKSPTERFIDRFSRVYTPAVLAVGLLVAGGPPLLLGADWSEWIYKGLAILLIGCPCALVISTPAAIAAGLSAGARRGLLMKGGVVLETLGRITAVAFDKTGTLTRGKPVVTAVVAAGRPARDVLSLAAALETGSSHPLALAILERAKADKAPIPPAFDARAVPGEGVEGRVGGEPVFLGSAQAAARRTTLGAEHLAAIAALNAEGRTVSVVLSRVGVAGFIALRDEARPDARAALADLKAEGIRTVMLTGDNRTTAEAVAASLGIRACAELLPQDKQRIVRELRSEGFKVATVGDGINDAPALAAADIGIAMGGGTDVALETADAAVLHGRVRDVPDMIALSRATMRNIHSNIAIALGMKAVFLVTTVLGITGLWPAILADTGATVLVTANAMRLLGWRPR</sequence>
<dbReference type="PRINTS" id="PR00941">
    <property type="entry name" value="CDATPASE"/>
</dbReference>
<dbReference type="NCBIfam" id="TIGR01512">
    <property type="entry name" value="ATPase-IB2_Cd"/>
    <property type="match status" value="1"/>
</dbReference>
<evidence type="ECO:0000256" key="10">
    <source>
        <dbReference type="ARBA" id="ARBA00022989"/>
    </source>
</evidence>
<dbReference type="Pfam" id="PF00403">
    <property type="entry name" value="HMA"/>
    <property type="match status" value="1"/>
</dbReference>
<feature type="transmembrane region" description="Helical" evidence="14">
    <location>
        <begin position="109"/>
        <end position="127"/>
    </location>
</feature>
<dbReference type="InterPro" id="IPR036163">
    <property type="entry name" value="HMA_dom_sf"/>
</dbReference>